<sequence length="151" mass="18040">MDYNELISNGKPKIKSRIDGDFEGFDDEILFPLYNGQFWIQKNYKYWYHYSYMANVTIYEYRNSYFLTVDGQKQFVEVELIDDVIKATIVNDFNGWSGDTIFELDNGQIWKQSEYDYDYNYSYRPDAIIYSNGYDYKILVEGNSVGVKRIK</sequence>
<keyword evidence="2" id="KW-1185">Reference proteome</keyword>
<evidence type="ECO:0000313" key="2">
    <source>
        <dbReference type="Proteomes" id="UP000192472"/>
    </source>
</evidence>
<dbReference type="STRING" id="692418.SAMN04488029_3193"/>
<protein>
    <submittedName>
        <fullName evidence="1">Uncharacterized protein</fullName>
    </submittedName>
</protein>
<dbReference type="Proteomes" id="UP000192472">
    <property type="component" value="Unassembled WGS sequence"/>
</dbReference>
<gene>
    <name evidence="1" type="ORF">SAMN04488029_3193</name>
</gene>
<reference evidence="1 2" key="1">
    <citation type="submission" date="2017-04" db="EMBL/GenBank/DDBJ databases">
        <authorList>
            <person name="Afonso C.L."/>
            <person name="Miller P.J."/>
            <person name="Scott M.A."/>
            <person name="Spackman E."/>
            <person name="Goraichik I."/>
            <person name="Dimitrov K.M."/>
            <person name="Suarez D.L."/>
            <person name="Swayne D.E."/>
        </authorList>
    </citation>
    <scope>NUCLEOTIDE SEQUENCE [LARGE SCALE GENOMIC DNA]</scope>
    <source>
        <strain evidence="1 2">DSM 26133</strain>
    </source>
</reference>
<name>A0A1W2GKY9_REIFA</name>
<dbReference type="RefSeq" id="WP_221407867.1">
    <property type="nucleotide sequence ID" value="NZ_FWYF01000003.1"/>
</dbReference>
<evidence type="ECO:0000313" key="1">
    <source>
        <dbReference type="EMBL" id="SMD37018.1"/>
    </source>
</evidence>
<organism evidence="1 2">
    <name type="scientific">Reichenbachiella faecimaris</name>
    <dbReference type="NCBI Taxonomy" id="692418"/>
    <lineage>
        <taxon>Bacteria</taxon>
        <taxon>Pseudomonadati</taxon>
        <taxon>Bacteroidota</taxon>
        <taxon>Cytophagia</taxon>
        <taxon>Cytophagales</taxon>
        <taxon>Reichenbachiellaceae</taxon>
        <taxon>Reichenbachiella</taxon>
    </lineage>
</organism>
<dbReference type="AlphaFoldDB" id="A0A1W2GKY9"/>
<accession>A0A1W2GKY9</accession>
<proteinExistence type="predicted"/>
<dbReference type="EMBL" id="FWYF01000003">
    <property type="protein sequence ID" value="SMD37018.1"/>
    <property type="molecule type" value="Genomic_DNA"/>
</dbReference>